<accession>A0ABD1ECB7</accession>
<proteinExistence type="predicted"/>
<dbReference type="GO" id="GO:0003677">
    <property type="term" value="F:DNA binding"/>
    <property type="evidence" value="ECO:0007669"/>
    <property type="project" value="UniProtKB-KW"/>
</dbReference>
<keyword evidence="5" id="KW-1185">Reference proteome</keyword>
<dbReference type="Gene3D" id="1.10.443.10">
    <property type="entry name" value="Intergrase catalytic core"/>
    <property type="match status" value="1"/>
</dbReference>
<dbReference type="InterPro" id="IPR013762">
    <property type="entry name" value="Integrase-like_cat_sf"/>
</dbReference>
<dbReference type="PANTHER" id="PTHR30349">
    <property type="entry name" value="PHAGE INTEGRASE-RELATED"/>
    <property type="match status" value="1"/>
</dbReference>
<gene>
    <name evidence="4" type="ORF">ABEB36_012768</name>
</gene>
<reference evidence="4 5" key="1">
    <citation type="submission" date="2024-05" db="EMBL/GenBank/DDBJ databases">
        <title>Genetic variation in Jamaican populations of the coffee berry borer (Hypothenemus hampei).</title>
        <authorList>
            <person name="Errbii M."/>
            <person name="Myrie A."/>
        </authorList>
    </citation>
    <scope>NUCLEOTIDE SEQUENCE [LARGE SCALE GENOMIC DNA]</scope>
    <source>
        <strain evidence="4">JA-Hopewell-2020-01-JO</strain>
        <tissue evidence="4">Whole body</tissue>
    </source>
</reference>
<dbReference type="InterPro" id="IPR002104">
    <property type="entry name" value="Integrase_catalytic"/>
</dbReference>
<dbReference type="Pfam" id="PF00589">
    <property type="entry name" value="Phage_integrase"/>
    <property type="match status" value="1"/>
</dbReference>
<evidence type="ECO:0000256" key="2">
    <source>
        <dbReference type="ARBA" id="ARBA00023172"/>
    </source>
</evidence>
<dbReference type="AlphaFoldDB" id="A0ABD1ECB7"/>
<dbReference type="CDD" id="cd00397">
    <property type="entry name" value="DNA_BRE_C"/>
    <property type="match status" value="1"/>
</dbReference>
<keyword evidence="1" id="KW-0238">DNA-binding</keyword>
<dbReference type="SUPFAM" id="SSF56349">
    <property type="entry name" value="DNA breaking-rejoining enzymes"/>
    <property type="match status" value="1"/>
</dbReference>
<dbReference type="EMBL" id="JBDJPC010000009">
    <property type="protein sequence ID" value="KAL1492294.1"/>
    <property type="molecule type" value="Genomic_DNA"/>
</dbReference>
<organism evidence="4 5">
    <name type="scientific">Hypothenemus hampei</name>
    <name type="common">Coffee berry borer</name>
    <dbReference type="NCBI Taxonomy" id="57062"/>
    <lineage>
        <taxon>Eukaryota</taxon>
        <taxon>Metazoa</taxon>
        <taxon>Ecdysozoa</taxon>
        <taxon>Arthropoda</taxon>
        <taxon>Hexapoda</taxon>
        <taxon>Insecta</taxon>
        <taxon>Pterygota</taxon>
        <taxon>Neoptera</taxon>
        <taxon>Endopterygota</taxon>
        <taxon>Coleoptera</taxon>
        <taxon>Polyphaga</taxon>
        <taxon>Cucujiformia</taxon>
        <taxon>Curculionidae</taxon>
        <taxon>Scolytinae</taxon>
        <taxon>Hypothenemus</taxon>
    </lineage>
</organism>
<dbReference type="InterPro" id="IPR050090">
    <property type="entry name" value="Tyrosine_recombinase_XerCD"/>
</dbReference>
<comment type="caution">
    <text evidence="4">The sequence shown here is derived from an EMBL/GenBank/DDBJ whole genome shotgun (WGS) entry which is preliminary data.</text>
</comment>
<feature type="domain" description="Tyr recombinase" evidence="3">
    <location>
        <begin position="113"/>
        <end position="304"/>
    </location>
</feature>
<name>A0ABD1ECB7_HYPHA</name>
<dbReference type="Proteomes" id="UP001566132">
    <property type="component" value="Unassembled WGS sequence"/>
</dbReference>
<evidence type="ECO:0000313" key="4">
    <source>
        <dbReference type="EMBL" id="KAL1492294.1"/>
    </source>
</evidence>
<sequence length="376" mass="42763">MGSNSDEIEMLCTPPELREIAKTAVTKLLPSKSKSKYEKEYDKFSTWCESKNVTRITENIVLAYFEIMGQRKKASTLWSSYSMLRTCLSINKNVDISKYLKLQAYLKRKSENYEPKKSYVLECEHITQFISDADDITFLAMKVILIIGYCGALRRDELTKMALNDVDLKPDMVIVTVPKTKTNISRVFMITEETWITLIRKYIELRPSYTSHQRFFLTYRRGKCIPSPIGINKIGEVPKNIAKFLKLPNPEKYTGHCFRRSSASNLANKGGDLLTIKKFAGWKSSAVAESYVDASIKKRIEIAKMFSPDKPEVSISTITPNSVEDNIINVETIQDAAPAQNQNIISSKQSFPEIQISASETSTITVKIYSHCDIKH</sequence>
<protein>
    <recommendedName>
        <fullName evidence="3">Tyr recombinase domain-containing protein</fullName>
    </recommendedName>
</protein>
<evidence type="ECO:0000313" key="5">
    <source>
        <dbReference type="Proteomes" id="UP001566132"/>
    </source>
</evidence>
<evidence type="ECO:0000256" key="1">
    <source>
        <dbReference type="ARBA" id="ARBA00023125"/>
    </source>
</evidence>
<evidence type="ECO:0000259" key="3">
    <source>
        <dbReference type="PROSITE" id="PS51898"/>
    </source>
</evidence>
<dbReference type="PANTHER" id="PTHR30349:SF41">
    <property type="entry name" value="INTEGRASE_RECOMBINASE PROTEIN MJ0367-RELATED"/>
    <property type="match status" value="1"/>
</dbReference>
<keyword evidence="2" id="KW-0233">DNA recombination</keyword>
<dbReference type="PROSITE" id="PS51898">
    <property type="entry name" value="TYR_RECOMBINASE"/>
    <property type="match status" value="1"/>
</dbReference>
<dbReference type="GO" id="GO:0006310">
    <property type="term" value="P:DNA recombination"/>
    <property type="evidence" value="ECO:0007669"/>
    <property type="project" value="UniProtKB-KW"/>
</dbReference>
<dbReference type="InterPro" id="IPR011010">
    <property type="entry name" value="DNA_brk_join_enz"/>
</dbReference>